<dbReference type="Proteomes" id="UP000608955">
    <property type="component" value="Unassembled WGS sequence"/>
</dbReference>
<organism evidence="1 2">
    <name type="scientific">Streptomyces naganishii JCM 4654</name>
    <dbReference type="NCBI Taxonomy" id="1306179"/>
    <lineage>
        <taxon>Bacteria</taxon>
        <taxon>Bacillati</taxon>
        <taxon>Actinomycetota</taxon>
        <taxon>Actinomycetes</taxon>
        <taxon>Kitasatosporales</taxon>
        <taxon>Streptomycetaceae</taxon>
        <taxon>Streptomyces</taxon>
    </lineage>
</organism>
<sequence>MQVDDAGAIRPNSVLMDNTTLFTCLPMASEPVRRECYWATKEWADDLIDRGMSNLVESLILHEAVYVDGERGYHAPVVEEISELFPGLLRGVGIGADREQVLRRLSEAMSGGEELDRGLYSIAFHASRSRRTGEPLHLSHIYGFLHEEMQRAGLPGYAPEPGRTDPMVFRTFFYLALAARTGLPYTPYSLRNPILLALSERGLTHLVGGRPRHASWEYYAEIAKKILWSFDDQVRRAFSDRLQEGPVSLPALPMPGFWEIIRERAQHPAAVAEQVLELRERAAPYREYVGQLSAAYESGDLLLLRRQQELLADLMARLGSAMRVPRVEWKRVVVPVRVKSPFLELDQVSFRVPAPSRFRGPQFAFLHDWTTRRL</sequence>
<reference evidence="1" key="1">
    <citation type="journal article" date="2014" name="Int. J. Syst. Evol. Microbiol.">
        <title>Complete genome sequence of Corynebacterium casei LMG S-19264T (=DSM 44701T), isolated from a smear-ripened cheese.</title>
        <authorList>
            <consortium name="US DOE Joint Genome Institute (JGI-PGF)"/>
            <person name="Walter F."/>
            <person name="Albersmeier A."/>
            <person name="Kalinowski J."/>
            <person name="Ruckert C."/>
        </authorList>
    </citation>
    <scope>NUCLEOTIDE SEQUENCE</scope>
    <source>
        <strain evidence="1">JCM 4654</strain>
    </source>
</reference>
<protein>
    <submittedName>
        <fullName evidence="1">Uncharacterized protein</fullName>
    </submittedName>
</protein>
<dbReference type="EMBL" id="BMVF01000013">
    <property type="protein sequence ID" value="GHD92969.1"/>
    <property type="molecule type" value="Genomic_DNA"/>
</dbReference>
<reference evidence="1" key="2">
    <citation type="submission" date="2020-09" db="EMBL/GenBank/DDBJ databases">
        <authorList>
            <person name="Sun Q."/>
            <person name="Ohkuma M."/>
        </authorList>
    </citation>
    <scope>NUCLEOTIDE SEQUENCE</scope>
    <source>
        <strain evidence="1">JCM 4654</strain>
    </source>
</reference>
<dbReference type="RefSeq" id="WP_190179892.1">
    <property type="nucleotide sequence ID" value="NZ_BMVF01000013.1"/>
</dbReference>
<name>A0A918Y7W8_9ACTN</name>
<evidence type="ECO:0000313" key="2">
    <source>
        <dbReference type="Proteomes" id="UP000608955"/>
    </source>
</evidence>
<proteinExistence type="predicted"/>
<dbReference type="AlphaFoldDB" id="A0A918Y7W8"/>
<gene>
    <name evidence="1" type="ORF">GCM10010508_47910</name>
</gene>
<accession>A0A918Y7W8</accession>
<comment type="caution">
    <text evidence="1">The sequence shown here is derived from an EMBL/GenBank/DDBJ whole genome shotgun (WGS) entry which is preliminary data.</text>
</comment>
<evidence type="ECO:0000313" key="1">
    <source>
        <dbReference type="EMBL" id="GHD92969.1"/>
    </source>
</evidence>
<keyword evidence="2" id="KW-1185">Reference proteome</keyword>